<evidence type="ECO:0000313" key="2">
    <source>
        <dbReference type="EMBL" id="EDY55075.1"/>
    </source>
</evidence>
<reference evidence="2" key="1">
    <citation type="submission" date="2009-10" db="EMBL/GenBank/DDBJ databases">
        <title>The genome sequence of Streptomyces sviceus strain ATCC 29083.</title>
        <authorList>
            <consortium name="The Broad Institute Genome Sequencing Platform"/>
            <consortium name="Broad Institute Microbial Sequencing Center"/>
            <person name="Fischbach M."/>
            <person name="Godfrey P."/>
            <person name="Ward D."/>
            <person name="Young S."/>
            <person name="Zeng Q."/>
            <person name="Koehrsen M."/>
            <person name="Alvarado L."/>
            <person name="Berlin A.M."/>
            <person name="Bochicchio J."/>
            <person name="Borenstein D."/>
            <person name="Chapman S.B."/>
            <person name="Chen Z."/>
            <person name="Engels R."/>
            <person name="Freedman E."/>
            <person name="Gellesch M."/>
            <person name="Goldberg J."/>
            <person name="Griggs A."/>
            <person name="Gujja S."/>
            <person name="Heilman E.R."/>
            <person name="Heiman D.I."/>
            <person name="Hepburn T.A."/>
            <person name="Howarth C."/>
            <person name="Jen D."/>
            <person name="Larson L."/>
            <person name="Lewis B."/>
            <person name="Mehta T."/>
            <person name="Park D."/>
            <person name="Pearson M."/>
            <person name="Richards J."/>
            <person name="Roberts A."/>
            <person name="Saif S."/>
            <person name="Shea T.D."/>
            <person name="Shenoy N."/>
            <person name="Sisk P."/>
            <person name="Stolte C."/>
            <person name="Sykes S.N."/>
            <person name="Thomson T."/>
            <person name="Walk T."/>
            <person name="White J."/>
            <person name="Yandava C."/>
            <person name="Straight P."/>
            <person name="Clardy J."/>
            <person name="Hung D."/>
            <person name="Kolter R."/>
            <person name="Mekalanos J."/>
            <person name="Walker S."/>
            <person name="Walsh C.T."/>
            <person name="Wieland-Brown L.C."/>
            <person name="Haas B."/>
            <person name="Nusbaum C."/>
            <person name="Birren B."/>
        </authorList>
    </citation>
    <scope>NUCLEOTIDE SEQUENCE [LARGE SCALE GENOMIC DNA]</scope>
    <source>
        <strain evidence="2">ATCC 29083</strain>
    </source>
</reference>
<protein>
    <recommendedName>
        <fullName evidence="4">Secreted protein</fullName>
    </recommendedName>
</protein>
<proteinExistence type="predicted"/>
<dbReference type="Proteomes" id="UP000002785">
    <property type="component" value="Chromosome"/>
</dbReference>
<feature type="signal peptide" evidence="1">
    <location>
        <begin position="1"/>
        <end position="32"/>
    </location>
</feature>
<evidence type="ECO:0008006" key="4">
    <source>
        <dbReference type="Google" id="ProtNLM"/>
    </source>
</evidence>
<dbReference type="AlphaFoldDB" id="B5HQH0"/>
<name>B5HQH0_STRX2</name>
<feature type="chain" id="PRO_5002831808" description="Secreted protein" evidence="1">
    <location>
        <begin position="33"/>
        <end position="117"/>
    </location>
</feature>
<keyword evidence="1" id="KW-0732">Signal</keyword>
<gene>
    <name evidence="2" type="ORF">SSEG_01655</name>
</gene>
<dbReference type="eggNOG" id="ENOG50305N3">
    <property type="taxonomic scope" value="Bacteria"/>
</dbReference>
<evidence type="ECO:0000313" key="3">
    <source>
        <dbReference type="Proteomes" id="UP000002785"/>
    </source>
</evidence>
<keyword evidence="3" id="KW-1185">Reference proteome</keyword>
<sequence length="117" mass="12522">MQYMLFSQKTAAAAAFVGSLAVICLGATHAHAEENSDGCPTAVQEGVMCVQKGEAYVDEDGTHIVKQDQQCSTTDRPHVVTQQDQLLGSETVKTGPVVECSNTAKLPEGFKKPHINF</sequence>
<dbReference type="HOGENOM" id="CLU_158013_0_0_11"/>
<dbReference type="EMBL" id="CM000951">
    <property type="protein sequence ID" value="EDY55075.1"/>
    <property type="molecule type" value="Genomic_DNA"/>
</dbReference>
<organism evidence="2 3">
    <name type="scientific">Streptomyces sviceus (strain ATCC 29083 / DSM 924 / JCM 4929 / NBRC 13980 / NCIMB 11184 / NRRL 5439 / UC 5370)</name>
    <dbReference type="NCBI Taxonomy" id="463191"/>
    <lineage>
        <taxon>Bacteria</taxon>
        <taxon>Bacillati</taxon>
        <taxon>Actinomycetota</taxon>
        <taxon>Actinomycetes</taxon>
        <taxon>Kitasatosporales</taxon>
        <taxon>Streptomycetaceae</taxon>
        <taxon>Streptomyces</taxon>
    </lineage>
</organism>
<accession>B5HQH0</accession>
<evidence type="ECO:0000256" key="1">
    <source>
        <dbReference type="SAM" id="SignalP"/>
    </source>
</evidence>